<reference evidence="1 2" key="1">
    <citation type="submission" date="2017-10" db="EMBL/GenBank/DDBJ databases">
        <title>Sequencing the genomes of 1000 actinobacteria strains.</title>
        <authorList>
            <person name="Klenk H.-P."/>
        </authorList>
    </citation>
    <scope>NUCLEOTIDE SEQUENCE [LARGE SCALE GENOMIC DNA]</scope>
    <source>
        <strain evidence="1 2">DSM 18966</strain>
    </source>
</reference>
<dbReference type="EMBL" id="PDJG01000001">
    <property type="protein sequence ID" value="PFG33646.1"/>
    <property type="molecule type" value="Genomic_DNA"/>
</dbReference>
<dbReference type="RefSeq" id="WP_098454829.1">
    <property type="nucleotide sequence ID" value="NZ_PDJG01000001.1"/>
</dbReference>
<dbReference type="AlphaFoldDB" id="A0A2A9E4T5"/>
<dbReference type="OrthoDB" id="8456019at2"/>
<organism evidence="1 2">
    <name type="scientific">Sanguibacter antarcticus</name>
    <dbReference type="NCBI Taxonomy" id="372484"/>
    <lineage>
        <taxon>Bacteria</taxon>
        <taxon>Bacillati</taxon>
        <taxon>Actinomycetota</taxon>
        <taxon>Actinomycetes</taxon>
        <taxon>Micrococcales</taxon>
        <taxon>Sanguibacteraceae</taxon>
        <taxon>Sanguibacter</taxon>
    </lineage>
</organism>
<proteinExistence type="predicted"/>
<comment type="caution">
    <text evidence="1">The sequence shown here is derived from an EMBL/GenBank/DDBJ whole genome shotgun (WGS) entry which is preliminary data.</text>
</comment>
<keyword evidence="2" id="KW-1185">Reference proteome</keyword>
<gene>
    <name evidence="1" type="ORF">ATL42_1529</name>
</gene>
<evidence type="ECO:0000313" key="1">
    <source>
        <dbReference type="EMBL" id="PFG33646.1"/>
    </source>
</evidence>
<sequence length="390" mass="42771">MADGGTEHADQPDESFIYLRLAGDRFDAPGMPANSIIEVQRLSELIYDVARGVWLEQNPGRSRVPSAFVAALDLRLVSIGEGSALPVLRLPRPTAEDEEFLPVFDTAREVILDTFASVSDDRRLPDYFPRAALPALRRVGKTLADSDSMTLGNPRRALPDAQEPRRVEVGVETVEILECIDAALAAQPGPAELEGVVTEFDGYRGRFELRDLHGVIHVCKLASFEREVSEAVKAALAPDGVTAPDVVVSGIGVRDIRDRLNDLWDVHDVRVIRTYREKALMQKLSVVKGLRHGWWGGSSEAPDRDAVRSLEAALPRLGLLDVALAIGANAEGSVVLEWTRGTTAYTAHLEPGGNLFLCSDNTDTDELDERQLDYSEARLVRFVESGRIDV</sequence>
<name>A0A2A9E4T5_9MICO</name>
<evidence type="ECO:0000313" key="2">
    <source>
        <dbReference type="Proteomes" id="UP000225548"/>
    </source>
</evidence>
<protein>
    <submittedName>
        <fullName evidence="1">Uncharacterized protein</fullName>
    </submittedName>
</protein>
<dbReference type="Proteomes" id="UP000225548">
    <property type="component" value="Unassembled WGS sequence"/>
</dbReference>
<accession>A0A2A9E4T5</accession>